<comment type="subcellular location">
    <subcellularLocation>
        <location evidence="2">Cell membrane</location>
        <topology evidence="2">Multi-pass membrane protein</topology>
    </subcellularLocation>
</comment>
<dbReference type="Proteomes" id="UP000321275">
    <property type="component" value="Unassembled WGS sequence"/>
</dbReference>
<keyword evidence="5" id="KW-0349">Heme</keyword>
<evidence type="ECO:0000256" key="7">
    <source>
        <dbReference type="ARBA" id="ARBA00022723"/>
    </source>
</evidence>
<dbReference type="GO" id="GO:0020037">
    <property type="term" value="F:heme binding"/>
    <property type="evidence" value="ECO:0007669"/>
    <property type="project" value="TreeGrafter"/>
</dbReference>
<keyword evidence="3" id="KW-0813">Transport</keyword>
<evidence type="ECO:0000256" key="4">
    <source>
        <dbReference type="ARBA" id="ARBA00022475"/>
    </source>
</evidence>
<dbReference type="Pfam" id="PF01292">
    <property type="entry name" value="Ni_hydr_CYTB"/>
    <property type="match status" value="1"/>
</dbReference>
<evidence type="ECO:0000256" key="9">
    <source>
        <dbReference type="ARBA" id="ARBA00022989"/>
    </source>
</evidence>
<name>A0A510XAL0_9GAMM</name>
<reference evidence="16 18" key="2">
    <citation type="submission" date="2020-12" db="EMBL/GenBank/DDBJ databases">
        <title>Draft genome sequence of Halomonas pacifica strain CARE-V15.</title>
        <authorList>
            <person name="Vignesh N."/>
            <person name="Thabitha A."/>
            <person name="Saravanan R."/>
            <person name="Manigandan V."/>
        </authorList>
    </citation>
    <scope>NUCLEOTIDE SEQUENCE [LARGE SCALE GENOMIC DNA]</scope>
    <source>
        <strain evidence="16 18">CARE-V15</strain>
    </source>
</reference>
<dbReference type="InterPro" id="IPR011577">
    <property type="entry name" value="Cyt_b561_bac/Ni-Hgenase"/>
</dbReference>
<evidence type="ECO:0000313" key="18">
    <source>
        <dbReference type="Proteomes" id="UP000651738"/>
    </source>
</evidence>
<evidence type="ECO:0000313" key="17">
    <source>
        <dbReference type="Proteomes" id="UP000321275"/>
    </source>
</evidence>
<feature type="transmembrane region" description="Helical" evidence="13">
    <location>
        <begin position="49"/>
        <end position="68"/>
    </location>
</feature>
<comment type="similarity">
    <text evidence="12">Belongs to the cytochrome b561 family.</text>
</comment>
<keyword evidence="6 13" id="KW-0812">Transmembrane</keyword>
<evidence type="ECO:0000256" key="5">
    <source>
        <dbReference type="ARBA" id="ARBA00022617"/>
    </source>
</evidence>
<dbReference type="InterPro" id="IPR016174">
    <property type="entry name" value="Di-haem_cyt_TM"/>
</dbReference>
<dbReference type="PANTHER" id="PTHR30529">
    <property type="entry name" value="CYTOCHROME B561"/>
    <property type="match status" value="1"/>
</dbReference>
<evidence type="ECO:0000256" key="1">
    <source>
        <dbReference type="ARBA" id="ARBA00001970"/>
    </source>
</evidence>
<evidence type="ECO:0000313" key="15">
    <source>
        <dbReference type="EMBL" id="GEK48462.1"/>
    </source>
</evidence>
<feature type="transmembrane region" description="Helical" evidence="13">
    <location>
        <begin position="141"/>
        <end position="161"/>
    </location>
</feature>
<comment type="caution">
    <text evidence="15">The sequence shown here is derived from an EMBL/GenBank/DDBJ whole genome shotgun (WGS) entry which is preliminary data.</text>
</comment>
<evidence type="ECO:0000256" key="12">
    <source>
        <dbReference type="ARBA" id="ARBA00037975"/>
    </source>
</evidence>
<evidence type="ECO:0000256" key="6">
    <source>
        <dbReference type="ARBA" id="ARBA00022692"/>
    </source>
</evidence>
<dbReference type="SUPFAM" id="SSF81342">
    <property type="entry name" value="Transmembrane di-heme cytochromes"/>
    <property type="match status" value="1"/>
</dbReference>
<evidence type="ECO:0000256" key="8">
    <source>
        <dbReference type="ARBA" id="ARBA00022982"/>
    </source>
</evidence>
<dbReference type="EMBL" id="JAEDAF010000001">
    <property type="protein sequence ID" value="MBH8578492.1"/>
    <property type="molecule type" value="Genomic_DNA"/>
</dbReference>
<keyword evidence="11 13" id="KW-0472">Membrane</keyword>
<feature type="domain" description="Cytochrome b561 bacterial/Ni-hydrogenase" evidence="14">
    <location>
        <begin position="9"/>
        <end position="176"/>
    </location>
</feature>
<dbReference type="PANTHER" id="PTHR30529:SF1">
    <property type="entry name" value="CYTOCHROME B561 HOMOLOG 2"/>
    <property type="match status" value="1"/>
</dbReference>
<evidence type="ECO:0000256" key="13">
    <source>
        <dbReference type="SAM" id="Phobius"/>
    </source>
</evidence>
<evidence type="ECO:0000313" key="16">
    <source>
        <dbReference type="EMBL" id="MBH8578492.1"/>
    </source>
</evidence>
<sequence>MWRNHRSGWGWITIALHWISAVAIIGLFVLGWWMVDLGYYDAWYNLAPWWHRSLGMLVLGLTLARLVWRLVQPAPRVPGKRLERLGAHLGHIGLYGLMLAVMVSGYLISTAKGRGIDVFGWFEVPALISGLPDQASIAGSVHWYSAVALMSLAGLHALAALKHHYLDRHDVLRRMLVARSH</sequence>
<dbReference type="GO" id="GO:0009055">
    <property type="term" value="F:electron transfer activity"/>
    <property type="evidence" value="ECO:0007669"/>
    <property type="project" value="InterPro"/>
</dbReference>
<keyword evidence="7" id="KW-0479">Metal-binding</keyword>
<comment type="cofactor">
    <cofactor evidence="1">
        <name>heme b</name>
        <dbReference type="ChEBI" id="CHEBI:60344"/>
    </cofactor>
</comment>
<gene>
    <name evidence="15" type="ORF">HPA02_27450</name>
    <name evidence="16" type="ORF">I7V36_00130</name>
</gene>
<dbReference type="AlphaFoldDB" id="A0A510XAL0"/>
<evidence type="ECO:0000256" key="2">
    <source>
        <dbReference type="ARBA" id="ARBA00004651"/>
    </source>
</evidence>
<feature type="transmembrane region" description="Helical" evidence="13">
    <location>
        <begin position="89"/>
        <end position="108"/>
    </location>
</feature>
<dbReference type="RefSeq" id="WP_146803792.1">
    <property type="nucleotide sequence ID" value="NZ_BJUK01000037.1"/>
</dbReference>
<dbReference type="GO" id="GO:0046872">
    <property type="term" value="F:metal ion binding"/>
    <property type="evidence" value="ECO:0007669"/>
    <property type="project" value="UniProtKB-KW"/>
</dbReference>
<keyword evidence="10" id="KW-0408">Iron</keyword>
<keyword evidence="9 13" id="KW-1133">Transmembrane helix</keyword>
<keyword evidence="8" id="KW-0249">Electron transport</keyword>
<dbReference type="Gene3D" id="1.20.950.20">
    <property type="entry name" value="Transmembrane di-heme cytochromes, Chain C"/>
    <property type="match status" value="1"/>
</dbReference>
<dbReference type="GO" id="GO:0022904">
    <property type="term" value="P:respiratory electron transport chain"/>
    <property type="evidence" value="ECO:0007669"/>
    <property type="project" value="InterPro"/>
</dbReference>
<dbReference type="InterPro" id="IPR052168">
    <property type="entry name" value="Cytochrome_b561_oxidase"/>
</dbReference>
<reference evidence="15 17" key="1">
    <citation type="submission" date="2019-07" db="EMBL/GenBank/DDBJ databases">
        <title>Whole genome shotgun sequence of Halomonas pacifica NBRC 102220.</title>
        <authorList>
            <person name="Hosoyama A."/>
            <person name="Uohara A."/>
            <person name="Ohji S."/>
            <person name="Ichikawa N."/>
        </authorList>
    </citation>
    <scope>NUCLEOTIDE SEQUENCE [LARGE SCALE GENOMIC DNA]</scope>
    <source>
        <strain evidence="15 17">NBRC 102220</strain>
    </source>
</reference>
<keyword evidence="17" id="KW-1185">Reference proteome</keyword>
<proteinExistence type="inferred from homology"/>
<evidence type="ECO:0000256" key="11">
    <source>
        <dbReference type="ARBA" id="ARBA00023136"/>
    </source>
</evidence>
<accession>A0A510XAL0</accession>
<dbReference type="OrthoDB" id="9793784at2"/>
<protein>
    <submittedName>
        <fullName evidence="15">Cytochrome b</fullName>
    </submittedName>
</protein>
<evidence type="ECO:0000259" key="14">
    <source>
        <dbReference type="Pfam" id="PF01292"/>
    </source>
</evidence>
<dbReference type="Proteomes" id="UP000651738">
    <property type="component" value="Unassembled WGS sequence"/>
</dbReference>
<feature type="transmembrane region" description="Helical" evidence="13">
    <location>
        <begin position="12"/>
        <end position="34"/>
    </location>
</feature>
<evidence type="ECO:0000256" key="3">
    <source>
        <dbReference type="ARBA" id="ARBA00022448"/>
    </source>
</evidence>
<evidence type="ECO:0000256" key="10">
    <source>
        <dbReference type="ARBA" id="ARBA00023004"/>
    </source>
</evidence>
<dbReference type="GO" id="GO:0005886">
    <property type="term" value="C:plasma membrane"/>
    <property type="evidence" value="ECO:0007669"/>
    <property type="project" value="UniProtKB-SubCell"/>
</dbReference>
<organism evidence="15 17">
    <name type="scientific">Bisbaumannia pacifica</name>
    <dbReference type="NCBI Taxonomy" id="77098"/>
    <lineage>
        <taxon>Bacteria</taxon>
        <taxon>Pseudomonadati</taxon>
        <taxon>Pseudomonadota</taxon>
        <taxon>Gammaproteobacteria</taxon>
        <taxon>Oceanospirillales</taxon>
        <taxon>Halomonadaceae</taxon>
        <taxon>Bisbaumannia</taxon>
    </lineage>
</organism>
<keyword evidence="4" id="KW-1003">Cell membrane</keyword>
<dbReference type="EMBL" id="BJUK01000037">
    <property type="protein sequence ID" value="GEK48462.1"/>
    <property type="molecule type" value="Genomic_DNA"/>
</dbReference>